<dbReference type="FunFam" id="1.10.357.140:FF:000008">
    <property type="entry name" value="4-hydroxybenzoate octaprenyltransferase"/>
    <property type="match status" value="1"/>
</dbReference>
<dbReference type="UniPathway" id="UPA00232"/>
<dbReference type="Proteomes" id="UP000799538">
    <property type="component" value="Unassembled WGS sequence"/>
</dbReference>
<evidence type="ECO:0000256" key="6">
    <source>
        <dbReference type="ARBA" id="ARBA00022692"/>
    </source>
</evidence>
<reference evidence="12" key="1">
    <citation type="journal article" date="2020" name="Stud. Mycol.">
        <title>101 Dothideomycetes genomes: A test case for predicting lifestyles and emergence of pathogens.</title>
        <authorList>
            <person name="Haridas S."/>
            <person name="Albert R."/>
            <person name="Binder M."/>
            <person name="Bloem J."/>
            <person name="LaButti K."/>
            <person name="Salamov A."/>
            <person name="Andreopoulos B."/>
            <person name="Baker S."/>
            <person name="Barry K."/>
            <person name="Bills G."/>
            <person name="Bluhm B."/>
            <person name="Cannon C."/>
            <person name="Castanera R."/>
            <person name="Culley D."/>
            <person name="Daum C."/>
            <person name="Ezra D."/>
            <person name="Gonzalez J."/>
            <person name="Henrissat B."/>
            <person name="Kuo A."/>
            <person name="Liang C."/>
            <person name="Lipzen A."/>
            <person name="Lutzoni F."/>
            <person name="Magnuson J."/>
            <person name="Mondo S."/>
            <person name="Nolan M."/>
            <person name="Ohm R."/>
            <person name="Pangilinan J."/>
            <person name="Park H.-J."/>
            <person name="Ramirez L."/>
            <person name="Alfaro M."/>
            <person name="Sun H."/>
            <person name="Tritt A."/>
            <person name="Yoshinaga Y."/>
            <person name="Zwiers L.-H."/>
            <person name="Turgeon B."/>
            <person name="Goodwin S."/>
            <person name="Spatafora J."/>
            <person name="Crous P."/>
            <person name="Grigoriev I."/>
        </authorList>
    </citation>
    <scope>NUCLEOTIDE SEQUENCE [LARGE SCALE GENOMIC DNA]</scope>
    <source>
        <strain evidence="12">CECT 20119</strain>
    </source>
</reference>
<evidence type="ECO:0000256" key="2">
    <source>
        <dbReference type="ARBA" id="ARBA00004141"/>
    </source>
</evidence>
<keyword evidence="9" id="KW-0496">Mitochondrion</keyword>
<dbReference type="AlphaFoldDB" id="A0A6A6GD54"/>
<evidence type="ECO:0000313" key="11">
    <source>
        <dbReference type="EMBL" id="KAF2223539.1"/>
    </source>
</evidence>
<dbReference type="CDD" id="cd13959">
    <property type="entry name" value="PT_UbiA_COQ2"/>
    <property type="match status" value="1"/>
</dbReference>
<evidence type="ECO:0000256" key="3">
    <source>
        <dbReference type="ARBA" id="ARBA00004721"/>
    </source>
</evidence>
<dbReference type="OrthoDB" id="18170at2759"/>
<feature type="transmembrane region" description="Helical" evidence="9">
    <location>
        <begin position="285"/>
        <end position="306"/>
    </location>
</feature>
<sequence>MLRSFSGHVSLRLSSVAKAPKGDLPNLSRRTWTSFQSRHSCSARDRIPTLGSPPYRTRRPIPPSLPRQHPTPFRSVTTSTGPPTTTTTDQNNSPPSFPTTYHPPTTGLLSHLPPSLIPYAELSRLDKPIGTYYLLLPCIFSTLLAAPLTSPPIAPSSLLTTTLLFISGSLIMRGAGCTINDIWDRNLDPHVARTRLRPLARGAVSLPSAVVWTGVQLLSGLAVLLQFPAECFYYATPSLLLVGLYPAAKRVTNYPQFVLGLTFSWGAIMGFPALGVDLLADQAALWAAAALYGSNVAWTVLYDMVYAHMDLKDDKRAGIRSIARAHEGETKAVLAGLAVVQAGLLGVAGAVSGAGWVYHVGVVGGSLVGNGLQIWKVRLEDAASCWWWFRKGVWITGGTIVVGMGAEYAVRYLGLYDTDKNEEKEVE</sequence>
<dbReference type="GO" id="GO:0008412">
    <property type="term" value="F:4-hydroxybenzoate polyprenyltransferase activity"/>
    <property type="evidence" value="ECO:0007669"/>
    <property type="project" value="UniProtKB-EC"/>
</dbReference>
<dbReference type="PANTHER" id="PTHR11048:SF28">
    <property type="entry name" value="4-HYDROXYBENZOATE POLYPRENYLTRANSFERASE, MITOCHONDRIAL"/>
    <property type="match status" value="1"/>
</dbReference>
<protein>
    <recommendedName>
        <fullName evidence="9">4-hydroxybenzoate polyprenyltransferase, mitochondrial</fullName>
        <shortName evidence="9">4-HB polyprenyltransferase</shortName>
        <ecNumber evidence="9">2.5.1.39</ecNumber>
    </recommendedName>
    <alternativeName>
        <fullName evidence="9">Para-hydroxybenzoate--polyprenyltransferase</fullName>
        <shortName evidence="9">PHB:PPT</shortName>
        <shortName evidence="9">PHB:polyprenyltransferase</shortName>
    </alternativeName>
</protein>
<feature type="transmembrane region" description="Helical" evidence="9">
    <location>
        <begin position="257"/>
        <end position="279"/>
    </location>
</feature>
<dbReference type="PANTHER" id="PTHR11048">
    <property type="entry name" value="PRENYLTRANSFERASES"/>
    <property type="match status" value="1"/>
</dbReference>
<keyword evidence="9" id="KW-0414">Isoprene biosynthesis</keyword>
<comment type="function">
    <text evidence="9">Catalyzes the prenylation of para-hydroxybenzoate (PHB) with an all-trans polyprenyl group. Mediates the second step in the final reaction sequence of coenzyme Q (CoQ) biosynthesis, which is the condensation of the polyisoprenoid side chain with PHB, generating the first membrane-bound Q intermediate.</text>
</comment>
<dbReference type="InterPro" id="IPR044878">
    <property type="entry name" value="UbiA_sf"/>
</dbReference>
<dbReference type="Gene3D" id="1.10.357.140">
    <property type="entry name" value="UbiA prenyltransferase"/>
    <property type="match status" value="1"/>
</dbReference>
<accession>A0A6A6GD54</accession>
<dbReference type="NCBIfam" id="TIGR01474">
    <property type="entry name" value="ubiA_proteo"/>
    <property type="match status" value="1"/>
</dbReference>
<dbReference type="GO" id="GO:0016114">
    <property type="term" value="P:terpenoid biosynthetic process"/>
    <property type="evidence" value="ECO:0007669"/>
    <property type="project" value="UniProtKB-UniPathway"/>
</dbReference>
<dbReference type="Pfam" id="PF01040">
    <property type="entry name" value="UbiA"/>
    <property type="match status" value="1"/>
</dbReference>
<keyword evidence="12" id="KW-1185">Reference proteome</keyword>
<dbReference type="Gene3D" id="1.20.120.1780">
    <property type="entry name" value="UbiA prenyltransferase"/>
    <property type="match status" value="1"/>
</dbReference>
<dbReference type="InterPro" id="IPR000537">
    <property type="entry name" value="UbiA_prenyltransferase"/>
</dbReference>
<feature type="transmembrane region" description="Helical" evidence="9">
    <location>
        <begin position="231"/>
        <end position="248"/>
    </location>
</feature>
<keyword evidence="8 9" id="KW-0472">Membrane</keyword>
<evidence type="ECO:0000256" key="1">
    <source>
        <dbReference type="ARBA" id="ARBA00001946"/>
    </source>
</evidence>
<dbReference type="EMBL" id="ML992506">
    <property type="protein sequence ID" value="KAF2223539.1"/>
    <property type="molecule type" value="Genomic_DNA"/>
</dbReference>
<dbReference type="GO" id="GO:0005743">
    <property type="term" value="C:mitochondrial inner membrane"/>
    <property type="evidence" value="ECO:0007669"/>
    <property type="project" value="UniProtKB-SubCell"/>
</dbReference>
<organism evidence="11 12">
    <name type="scientific">Elsinoe ampelina</name>
    <dbReference type="NCBI Taxonomy" id="302913"/>
    <lineage>
        <taxon>Eukaryota</taxon>
        <taxon>Fungi</taxon>
        <taxon>Dikarya</taxon>
        <taxon>Ascomycota</taxon>
        <taxon>Pezizomycotina</taxon>
        <taxon>Dothideomycetes</taxon>
        <taxon>Dothideomycetidae</taxon>
        <taxon>Myriangiales</taxon>
        <taxon>Elsinoaceae</taxon>
        <taxon>Elsinoe</taxon>
    </lineage>
</organism>
<dbReference type="InterPro" id="IPR006370">
    <property type="entry name" value="HB_polyprenyltransferase-like"/>
</dbReference>
<evidence type="ECO:0000256" key="9">
    <source>
        <dbReference type="HAMAP-Rule" id="MF_03189"/>
    </source>
</evidence>
<dbReference type="GO" id="GO:0006744">
    <property type="term" value="P:ubiquinone biosynthetic process"/>
    <property type="evidence" value="ECO:0007669"/>
    <property type="project" value="UniProtKB-UniRule"/>
</dbReference>
<keyword evidence="6 9" id="KW-0812">Transmembrane</keyword>
<feature type="compositionally biased region" description="Low complexity" evidence="10">
    <location>
        <begin position="75"/>
        <end position="94"/>
    </location>
</feature>
<comment type="subcellular location">
    <subcellularLocation>
        <location evidence="2">Membrane</location>
        <topology evidence="2">Multi-pass membrane protein</topology>
    </subcellularLocation>
    <subcellularLocation>
        <location evidence="9">Mitochondrion inner membrane</location>
        <topology evidence="9">Multi-pass membrane protein</topology>
        <orientation evidence="9">Matrix side</orientation>
    </subcellularLocation>
</comment>
<evidence type="ECO:0000256" key="5">
    <source>
        <dbReference type="ARBA" id="ARBA00022679"/>
    </source>
</evidence>
<dbReference type="UniPathway" id="UPA00213"/>
<evidence type="ECO:0000256" key="7">
    <source>
        <dbReference type="ARBA" id="ARBA00022989"/>
    </source>
</evidence>
<dbReference type="InterPro" id="IPR030470">
    <property type="entry name" value="UbiA_prenylTrfase_CS"/>
</dbReference>
<feature type="region of interest" description="Disordered" evidence="10">
    <location>
        <begin position="33"/>
        <end position="105"/>
    </location>
</feature>
<dbReference type="InterPro" id="IPR039653">
    <property type="entry name" value="Prenyltransferase"/>
</dbReference>
<evidence type="ECO:0000256" key="10">
    <source>
        <dbReference type="SAM" id="MobiDB-lite"/>
    </source>
</evidence>
<comment type="catalytic activity">
    <reaction evidence="9">
        <text>an all-trans-polyprenyl diphosphate + 4-hydroxybenzoate = a 4-hydroxy-3-(all-trans-polyprenyl)benzoate + diphosphate</text>
        <dbReference type="Rhea" id="RHEA:44504"/>
        <dbReference type="Rhea" id="RHEA-COMP:9514"/>
        <dbReference type="Rhea" id="RHEA-COMP:9564"/>
        <dbReference type="ChEBI" id="CHEBI:17879"/>
        <dbReference type="ChEBI" id="CHEBI:33019"/>
        <dbReference type="ChEBI" id="CHEBI:58914"/>
        <dbReference type="ChEBI" id="CHEBI:78396"/>
        <dbReference type="EC" id="2.5.1.39"/>
    </reaction>
</comment>
<evidence type="ECO:0000313" key="12">
    <source>
        <dbReference type="Proteomes" id="UP000799538"/>
    </source>
</evidence>
<dbReference type="EC" id="2.5.1.39" evidence="9"/>
<name>A0A6A6GD54_9PEZI</name>
<keyword evidence="9" id="KW-0999">Mitochondrion inner membrane</keyword>
<gene>
    <name evidence="11" type="ORF">BDZ85DRAFT_217282</name>
</gene>
<evidence type="ECO:0000256" key="4">
    <source>
        <dbReference type="ARBA" id="ARBA00005985"/>
    </source>
</evidence>
<dbReference type="HAMAP" id="MF_01635">
    <property type="entry name" value="UbiA"/>
    <property type="match status" value="1"/>
</dbReference>
<comment type="similarity">
    <text evidence="4 9">Belongs to the UbiA prenyltransferase family.</text>
</comment>
<evidence type="ECO:0000256" key="8">
    <source>
        <dbReference type="ARBA" id="ARBA00023136"/>
    </source>
</evidence>
<keyword evidence="9" id="KW-0831">Ubiquinone biosynthesis</keyword>
<comment type="pathway">
    <text evidence="9">Cofactor biosynthesis; ubiquinone biosynthesis.</text>
</comment>
<dbReference type="FunFam" id="1.20.120.1780:FF:000001">
    <property type="entry name" value="4-hydroxybenzoate octaprenyltransferase"/>
    <property type="match status" value="1"/>
</dbReference>
<keyword evidence="7 9" id="KW-1133">Transmembrane helix</keyword>
<comment type="pathway">
    <text evidence="3">Secondary metabolite biosynthesis; terpenoid biosynthesis.</text>
</comment>
<keyword evidence="5 9" id="KW-0808">Transferase</keyword>
<proteinExistence type="inferred from homology"/>
<dbReference type="PROSITE" id="PS00943">
    <property type="entry name" value="UBIA"/>
    <property type="match status" value="1"/>
</dbReference>
<feature type="transmembrane region" description="Helical" evidence="9">
    <location>
        <begin position="132"/>
        <end position="150"/>
    </location>
</feature>
<comment type="cofactor">
    <cofactor evidence="1 9">
        <name>Mg(2+)</name>
        <dbReference type="ChEBI" id="CHEBI:18420"/>
    </cofactor>
</comment>